<comment type="caution">
    <text evidence="1">The sequence shown here is derived from an EMBL/GenBank/DDBJ whole genome shotgun (WGS) entry which is preliminary data.</text>
</comment>
<proteinExistence type="predicted"/>
<dbReference type="EMBL" id="JAHRHJ020000010">
    <property type="protein sequence ID" value="KAH9299080.1"/>
    <property type="molecule type" value="Genomic_DNA"/>
</dbReference>
<reference evidence="1 2" key="1">
    <citation type="journal article" date="2021" name="Nat. Plants">
        <title>The Taxus genome provides insights into paclitaxel biosynthesis.</title>
        <authorList>
            <person name="Xiong X."/>
            <person name="Gou J."/>
            <person name="Liao Q."/>
            <person name="Li Y."/>
            <person name="Zhou Q."/>
            <person name="Bi G."/>
            <person name="Li C."/>
            <person name="Du R."/>
            <person name="Wang X."/>
            <person name="Sun T."/>
            <person name="Guo L."/>
            <person name="Liang H."/>
            <person name="Lu P."/>
            <person name="Wu Y."/>
            <person name="Zhang Z."/>
            <person name="Ro D.K."/>
            <person name="Shang Y."/>
            <person name="Huang S."/>
            <person name="Yan J."/>
        </authorList>
    </citation>
    <scope>NUCLEOTIDE SEQUENCE [LARGE SCALE GENOMIC DNA]</scope>
    <source>
        <strain evidence="1">Ta-2019</strain>
    </source>
</reference>
<protein>
    <submittedName>
        <fullName evidence="1">Uncharacterized protein</fullName>
    </submittedName>
</protein>
<accession>A0AA38FEI7</accession>
<keyword evidence="2" id="KW-1185">Reference proteome</keyword>
<feature type="non-terminal residue" evidence="1">
    <location>
        <position position="1"/>
    </location>
</feature>
<evidence type="ECO:0000313" key="2">
    <source>
        <dbReference type="Proteomes" id="UP000824469"/>
    </source>
</evidence>
<organism evidence="1 2">
    <name type="scientific">Taxus chinensis</name>
    <name type="common">Chinese yew</name>
    <name type="synonym">Taxus wallichiana var. chinensis</name>
    <dbReference type="NCBI Taxonomy" id="29808"/>
    <lineage>
        <taxon>Eukaryota</taxon>
        <taxon>Viridiplantae</taxon>
        <taxon>Streptophyta</taxon>
        <taxon>Embryophyta</taxon>
        <taxon>Tracheophyta</taxon>
        <taxon>Spermatophyta</taxon>
        <taxon>Pinopsida</taxon>
        <taxon>Pinidae</taxon>
        <taxon>Conifers II</taxon>
        <taxon>Cupressales</taxon>
        <taxon>Taxaceae</taxon>
        <taxon>Taxus</taxon>
    </lineage>
</organism>
<dbReference type="AlphaFoldDB" id="A0AA38FEI7"/>
<evidence type="ECO:0000313" key="1">
    <source>
        <dbReference type="EMBL" id="KAH9299080.1"/>
    </source>
</evidence>
<gene>
    <name evidence="1" type="ORF">KI387_030762</name>
</gene>
<name>A0AA38FEI7_TAXCH</name>
<dbReference type="Proteomes" id="UP000824469">
    <property type="component" value="Unassembled WGS sequence"/>
</dbReference>
<sequence>SGTKCIGVGATSFDFSLIDEVTLVMEEGGDEEAVPCEGTTSDAVIMGEKLL</sequence>